<accession>A0A4C2EFC3</accession>
<evidence type="ECO:0000313" key="2">
    <source>
        <dbReference type="EMBL" id="GCF00649.1"/>
    </source>
</evidence>
<dbReference type="EMBL" id="BIMX01000020">
    <property type="protein sequence ID" value="GCF00649.1"/>
    <property type="molecule type" value="Genomic_DNA"/>
</dbReference>
<feature type="region of interest" description="Disordered" evidence="1">
    <location>
        <begin position="356"/>
        <end position="406"/>
    </location>
</feature>
<feature type="compositionally biased region" description="Polar residues" evidence="1">
    <location>
        <begin position="386"/>
        <end position="406"/>
    </location>
</feature>
<dbReference type="AlphaFoldDB" id="A0A4C2EFC3"/>
<feature type="region of interest" description="Disordered" evidence="1">
    <location>
        <begin position="1"/>
        <end position="41"/>
    </location>
</feature>
<gene>
    <name evidence="2" type="ORF">ZYGM_002290</name>
</gene>
<organism evidence="2 3">
    <name type="scientific">Zygosaccharomyces mellis</name>
    <dbReference type="NCBI Taxonomy" id="42258"/>
    <lineage>
        <taxon>Eukaryota</taxon>
        <taxon>Fungi</taxon>
        <taxon>Dikarya</taxon>
        <taxon>Ascomycota</taxon>
        <taxon>Saccharomycotina</taxon>
        <taxon>Saccharomycetes</taxon>
        <taxon>Saccharomycetales</taxon>
        <taxon>Saccharomycetaceae</taxon>
        <taxon>Zygosaccharomyces</taxon>
    </lineage>
</organism>
<evidence type="ECO:0000256" key="1">
    <source>
        <dbReference type="SAM" id="MobiDB-lite"/>
    </source>
</evidence>
<reference evidence="2 3" key="1">
    <citation type="submission" date="2019-01" db="EMBL/GenBank/DDBJ databases">
        <title>Draft Genome Sequencing of Zygosaccharomyces mellis Ca-7.</title>
        <authorList>
            <person name="Shiwa Y."/>
            <person name="Kanesaki Y."/>
            <person name="Ishige T."/>
            <person name="Mura K."/>
            <person name="Hori T."/>
            <person name="Tamura T."/>
        </authorList>
    </citation>
    <scope>NUCLEOTIDE SEQUENCE [LARGE SCALE GENOMIC DNA]</scope>
    <source>
        <strain evidence="2 3">Ca-7</strain>
    </source>
</reference>
<keyword evidence="3" id="KW-1185">Reference proteome</keyword>
<feature type="region of interest" description="Disordered" evidence="1">
    <location>
        <begin position="83"/>
        <end position="135"/>
    </location>
</feature>
<comment type="caution">
    <text evidence="2">The sequence shown here is derived from an EMBL/GenBank/DDBJ whole genome shotgun (WGS) entry which is preliminary data.</text>
</comment>
<feature type="compositionally biased region" description="Acidic residues" evidence="1">
    <location>
        <begin position="312"/>
        <end position="322"/>
    </location>
</feature>
<dbReference type="OrthoDB" id="4068351at2759"/>
<sequence length="406" mass="47177">MQSSRSILTNDDVKEMEQRLEEMSISNSSRSSSDEEDLGKVKNENYHLKLAIDEKNDEIVRLHHMLHKEAYLENLHRVLPSLQSGPSLYPPSSPSQCEQQDEEPSIVDSEVATHISTSPYKGNRARSTRTESSLATTTISKSKKRSKILEDHLIPFLQRSIQTFHASSIFQKESVELSEIWQFLAANNWEDESLLVHFLENLSYLQQQSTTLLNRELHFKKLSQHLEYVFTVFLDPKEYGMAPQEHIKKLKKDLLNILTKLFDRIPTNRENERELFRKEVRAQKIAKLEEGISICSEAMNNTYGSYKANAGEENDDNEEDMPDLSYFGNKEKQRLRKNKTSLEFIPIGYDETMLNARTPQRPLKPKQQEDLVITPITPSHKDENDPLQNFFQEQSGYYNQPLNKKR</sequence>
<feature type="region of interest" description="Disordered" evidence="1">
    <location>
        <begin position="309"/>
        <end position="332"/>
    </location>
</feature>
<dbReference type="Proteomes" id="UP000301737">
    <property type="component" value="Unassembled WGS sequence"/>
</dbReference>
<name>A0A4C2EFC3_9SACH</name>
<feature type="compositionally biased region" description="Basic and acidic residues" evidence="1">
    <location>
        <begin position="11"/>
        <end position="22"/>
    </location>
</feature>
<protein>
    <submittedName>
        <fullName evidence="2">Uncharacterized protein</fullName>
    </submittedName>
</protein>
<proteinExistence type="predicted"/>
<evidence type="ECO:0000313" key="3">
    <source>
        <dbReference type="Proteomes" id="UP000301737"/>
    </source>
</evidence>